<organism evidence="1 2">
    <name type="scientific">Coemansia helicoidea</name>
    <dbReference type="NCBI Taxonomy" id="1286919"/>
    <lineage>
        <taxon>Eukaryota</taxon>
        <taxon>Fungi</taxon>
        <taxon>Fungi incertae sedis</taxon>
        <taxon>Zoopagomycota</taxon>
        <taxon>Kickxellomycotina</taxon>
        <taxon>Kickxellomycetes</taxon>
        <taxon>Kickxellales</taxon>
        <taxon>Kickxellaceae</taxon>
        <taxon>Coemansia</taxon>
    </lineage>
</organism>
<keyword evidence="2" id="KW-1185">Reference proteome</keyword>
<accession>A0ACC1KZR2</accession>
<gene>
    <name evidence="1" type="ORF">H4R21_004019</name>
</gene>
<evidence type="ECO:0000313" key="2">
    <source>
        <dbReference type="Proteomes" id="UP001140087"/>
    </source>
</evidence>
<dbReference type="Proteomes" id="UP001140087">
    <property type="component" value="Unassembled WGS sequence"/>
</dbReference>
<protein>
    <submittedName>
        <fullName evidence="1">Uncharacterized protein</fullName>
    </submittedName>
</protein>
<evidence type="ECO:0000313" key="1">
    <source>
        <dbReference type="EMBL" id="KAJ2798219.1"/>
    </source>
</evidence>
<reference evidence="1" key="1">
    <citation type="submission" date="2022-07" db="EMBL/GenBank/DDBJ databases">
        <title>Phylogenomic reconstructions and comparative analyses of Kickxellomycotina fungi.</title>
        <authorList>
            <person name="Reynolds N.K."/>
            <person name="Stajich J.E."/>
            <person name="Barry K."/>
            <person name="Grigoriev I.V."/>
            <person name="Crous P."/>
            <person name="Smith M.E."/>
        </authorList>
    </citation>
    <scope>NUCLEOTIDE SEQUENCE</scope>
    <source>
        <strain evidence="1">BCRC 34780</strain>
    </source>
</reference>
<name>A0ACC1KZR2_9FUNG</name>
<dbReference type="EMBL" id="JANBUN010001418">
    <property type="protein sequence ID" value="KAJ2798219.1"/>
    <property type="molecule type" value="Genomic_DNA"/>
</dbReference>
<comment type="caution">
    <text evidence="1">The sequence shown here is derived from an EMBL/GenBank/DDBJ whole genome shotgun (WGS) entry which is preliminary data.</text>
</comment>
<sequence>MAARPTGNGARAPRSHPAAAAVQTSASGLSLAEMAELLTPFLSPSATPLSLAPNAPAVSASVFSPLTSPALLPASVVGHQLGGLEVPPSVTEQILRRQQQQQQQQQLGERHGPSLPTAAWSARGRRGPPAGAASPHHHPYRAPVSSRKQGLAQGRPPELGFALAMGDAAAGAECDGFLLDALGESPSAMAMIASLHSTPSLAAASTMAADFAGLHLPDAMDGVLAGAGEQHPHNAGQRSRTLHQLNSPQRPVDMAAWLEPPPPRHEPSLPSAGRSDSSVMATPAMLMNLPVSAHHLPHTSAGEIANVGPHALHTVEGASVAPSHSLPAGAQSAPMADFVHPPAPPPLRIGPPIDRTRRARRKSLSTPDAPPPRARRGEASRARRRSRAALLSPRATPLVPSILKSASGSGTSPMVSPTIAPQQQQQQQQSAGPQTPAIAPRHQDAGRNSVTATPRAIVAATSTTNIVGLESDVVTRLATKSNYQNIMEGNSEMLGLKYHTEFKSGLERRRTNHKQAEQKRRDSLKACFQDLKDRLPGVDPKVASKICLLRSANDYIDELAKINAALANAARACGVDVDAVTTAVREEHRAGRVAMDEDPADADPDLQMNDNADSP</sequence>
<proteinExistence type="predicted"/>